<gene>
    <name evidence="1" type="ORF">HINF_LOCUS30603</name>
    <name evidence="2" type="ORF">HINF_LOCUS53767</name>
</gene>
<dbReference type="Proteomes" id="UP001642409">
    <property type="component" value="Unassembled WGS sequence"/>
</dbReference>
<sequence>MRHFWDEIETKFYAKFANAETLQKGHTFQLFVFGNLKIVIFYSIFKEVGHFNVVLRLAFGILHLKSAVQAELENIIKTFIMYFYFNINHLNIQQHFKKVT</sequence>
<dbReference type="AlphaFoldDB" id="A0AA86UKB1"/>
<dbReference type="EMBL" id="CAXDID020000275">
    <property type="protein sequence ID" value="CAL6068989.1"/>
    <property type="molecule type" value="Genomic_DNA"/>
</dbReference>
<comment type="caution">
    <text evidence="1">The sequence shown here is derived from an EMBL/GenBank/DDBJ whole genome shotgun (WGS) entry which is preliminary data.</text>
</comment>
<evidence type="ECO:0000313" key="1">
    <source>
        <dbReference type="EMBL" id="CAI9942958.1"/>
    </source>
</evidence>
<dbReference type="EMBL" id="CATOUU010000709">
    <property type="protein sequence ID" value="CAI9942958.1"/>
    <property type="molecule type" value="Genomic_DNA"/>
</dbReference>
<organism evidence="1">
    <name type="scientific">Hexamita inflata</name>
    <dbReference type="NCBI Taxonomy" id="28002"/>
    <lineage>
        <taxon>Eukaryota</taxon>
        <taxon>Metamonada</taxon>
        <taxon>Diplomonadida</taxon>
        <taxon>Hexamitidae</taxon>
        <taxon>Hexamitinae</taxon>
        <taxon>Hexamita</taxon>
    </lineage>
</organism>
<evidence type="ECO:0000313" key="2">
    <source>
        <dbReference type="EMBL" id="CAL6068989.1"/>
    </source>
</evidence>
<protein>
    <submittedName>
        <fullName evidence="2">Hypothetical_protein</fullName>
    </submittedName>
</protein>
<evidence type="ECO:0000313" key="3">
    <source>
        <dbReference type="Proteomes" id="UP001642409"/>
    </source>
</evidence>
<keyword evidence="3" id="KW-1185">Reference proteome</keyword>
<accession>A0AA86UKB1</accession>
<reference evidence="2 3" key="2">
    <citation type="submission" date="2024-07" db="EMBL/GenBank/DDBJ databases">
        <authorList>
            <person name="Akdeniz Z."/>
        </authorList>
    </citation>
    <scope>NUCLEOTIDE SEQUENCE [LARGE SCALE GENOMIC DNA]</scope>
</reference>
<reference evidence="1" key="1">
    <citation type="submission" date="2023-06" db="EMBL/GenBank/DDBJ databases">
        <authorList>
            <person name="Kurt Z."/>
        </authorList>
    </citation>
    <scope>NUCLEOTIDE SEQUENCE</scope>
</reference>
<proteinExistence type="predicted"/>
<name>A0AA86UKB1_9EUKA</name>